<sequence length="79" mass="9385">MKPNKQVIKELETENSELKVKIERLKKLYNRVANEYHTVGHVTSVSDEQCTLLGMQLNAMEDYEYYLNERIKDLKSYDD</sequence>
<reference evidence="2 3" key="1">
    <citation type="journal article" date="2015" name="Genome Announc.">
        <title>Expanding the biotechnology potential of lactobacilli through comparative genomics of 213 strains and associated genera.</title>
        <authorList>
            <person name="Sun Z."/>
            <person name="Harris H.M."/>
            <person name="McCann A."/>
            <person name="Guo C."/>
            <person name="Argimon S."/>
            <person name="Zhang W."/>
            <person name="Yang X."/>
            <person name="Jeffery I.B."/>
            <person name="Cooney J.C."/>
            <person name="Kagawa T.F."/>
            <person name="Liu W."/>
            <person name="Song Y."/>
            <person name="Salvetti E."/>
            <person name="Wrobel A."/>
            <person name="Rasinkangas P."/>
            <person name="Parkhill J."/>
            <person name="Rea M.C."/>
            <person name="O'Sullivan O."/>
            <person name="Ritari J."/>
            <person name="Douillard F.P."/>
            <person name="Paul Ross R."/>
            <person name="Yang R."/>
            <person name="Briner A.E."/>
            <person name="Felis G.E."/>
            <person name="de Vos W.M."/>
            <person name="Barrangou R."/>
            <person name="Klaenhammer T.R."/>
            <person name="Caufield P.W."/>
            <person name="Cui Y."/>
            <person name="Zhang H."/>
            <person name="O'Toole P.W."/>
        </authorList>
    </citation>
    <scope>NUCLEOTIDE SEQUENCE [LARGE SCALE GENOMIC DNA]</scope>
    <source>
        <strain evidence="2 3">DSM 20634</strain>
    </source>
</reference>
<dbReference type="EMBL" id="AYYY01000011">
    <property type="protein sequence ID" value="KRM62090.1"/>
    <property type="molecule type" value="Genomic_DNA"/>
</dbReference>
<dbReference type="Pfam" id="PF21825">
    <property type="entry name" value="crAss001_48"/>
    <property type="match status" value="1"/>
</dbReference>
<dbReference type="STRING" id="1423813.FC26_GL000821"/>
<gene>
    <name evidence="2" type="ORF">FC26_GL000821</name>
</gene>
<comment type="caution">
    <text evidence="2">The sequence shown here is derived from an EMBL/GenBank/DDBJ whole genome shotgun (WGS) entry which is preliminary data.</text>
</comment>
<evidence type="ECO:0000313" key="2">
    <source>
        <dbReference type="EMBL" id="KRM62090.1"/>
    </source>
</evidence>
<dbReference type="PATRIC" id="fig|1423813.3.peg.837"/>
<dbReference type="Proteomes" id="UP000051733">
    <property type="component" value="Unassembled WGS sequence"/>
</dbReference>
<accession>A0A0R2A6B5</accession>
<evidence type="ECO:0000256" key="1">
    <source>
        <dbReference type="SAM" id="Coils"/>
    </source>
</evidence>
<proteinExistence type="predicted"/>
<dbReference type="AlphaFoldDB" id="A0A0R2A6B5"/>
<feature type="coiled-coil region" evidence="1">
    <location>
        <begin position="8"/>
        <end position="35"/>
    </location>
</feature>
<keyword evidence="1" id="KW-0175">Coiled coil</keyword>
<organism evidence="2 3">
    <name type="scientific">Paucilactobacillus vaccinostercus DSM 20634</name>
    <dbReference type="NCBI Taxonomy" id="1423813"/>
    <lineage>
        <taxon>Bacteria</taxon>
        <taxon>Bacillati</taxon>
        <taxon>Bacillota</taxon>
        <taxon>Bacilli</taxon>
        <taxon>Lactobacillales</taxon>
        <taxon>Lactobacillaceae</taxon>
        <taxon>Paucilactobacillus</taxon>
    </lineage>
</organism>
<name>A0A0R2A6B5_9LACO</name>
<protein>
    <submittedName>
        <fullName evidence="2">Uncharacterized protein</fullName>
    </submittedName>
</protein>
<evidence type="ECO:0000313" key="3">
    <source>
        <dbReference type="Proteomes" id="UP000051733"/>
    </source>
</evidence>
<dbReference type="InterPro" id="IPR054052">
    <property type="entry name" value="Y16Q-like"/>
</dbReference>
<dbReference type="RefSeq" id="WP_057777760.1">
    <property type="nucleotide sequence ID" value="NZ_AYYY01000011.1"/>
</dbReference>
<keyword evidence="3" id="KW-1185">Reference proteome</keyword>